<dbReference type="InterPro" id="IPR011993">
    <property type="entry name" value="PH-like_dom_sf"/>
</dbReference>
<feature type="compositionally biased region" description="Acidic residues" evidence="1">
    <location>
        <begin position="274"/>
        <end position="302"/>
    </location>
</feature>
<dbReference type="PANTHER" id="PTHR23319:SF13">
    <property type="entry name" value="GRAM DOMAIN-CONTAINING PROTEIN"/>
    <property type="match status" value="1"/>
</dbReference>
<name>A0AAV2PJH6_MEGNR</name>
<feature type="compositionally biased region" description="Polar residues" evidence="1">
    <location>
        <begin position="114"/>
        <end position="127"/>
    </location>
</feature>
<dbReference type="CDD" id="cd13220">
    <property type="entry name" value="PH-GRAM_GRAMDC"/>
    <property type="match status" value="1"/>
</dbReference>
<feature type="region of interest" description="Disordered" evidence="1">
    <location>
        <begin position="27"/>
        <end position="54"/>
    </location>
</feature>
<dbReference type="Gene3D" id="2.30.29.30">
    <property type="entry name" value="Pleckstrin-homology domain (PH domain)/Phosphotyrosine-binding domain (PTB)"/>
    <property type="match status" value="1"/>
</dbReference>
<dbReference type="Pfam" id="PF02893">
    <property type="entry name" value="GRAM"/>
    <property type="match status" value="1"/>
</dbReference>
<evidence type="ECO:0000256" key="2">
    <source>
        <dbReference type="SAM" id="Phobius"/>
    </source>
</evidence>
<organism evidence="4 5">
    <name type="scientific">Meganyctiphanes norvegica</name>
    <name type="common">Northern krill</name>
    <name type="synonym">Thysanopoda norvegica</name>
    <dbReference type="NCBI Taxonomy" id="48144"/>
    <lineage>
        <taxon>Eukaryota</taxon>
        <taxon>Metazoa</taxon>
        <taxon>Ecdysozoa</taxon>
        <taxon>Arthropoda</taxon>
        <taxon>Crustacea</taxon>
        <taxon>Multicrustacea</taxon>
        <taxon>Malacostraca</taxon>
        <taxon>Eumalacostraca</taxon>
        <taxon>Eucarida</taxon>
        <taxon>Euphausiacea</taxon>
        <taxon>Euphausiidae</taxon>
        <taxon>Meganyctiphanes</taxon>
    </lineage>
</organism>
<feature type="domain" description="GRAM" evidence="3">
    <location>
        <begin position="143"/>
        <end position="211"/>
    </location>
</feature>
<dbReference type="SMART" id="SM00568">
    <property type="entry name" value="GRAM"/>
    <property type="match status" value="1"/>
</dbReference>
<dbReference type="GO" id="GO:0032934">
    <property type="term" value="F:sterol binding"/>
    <property type="evidence" value="ECO:0007669"/>
    <property type="project" value="TreeGrafter"/>
</dbReference>
<feature type="non-terminal residue" evidence="4">
    <location>
        <position position="538"/>
    </location>
</feature>
<feature type="region of interest" description="Disordered" evidence="1">
    <location>
        <begin position="255"/>
        <end position="305"/>
    </location>
</feature>
<dbReference type="AlphaFoldDB" id="A0AAV2PJH6"/>
<dbReference type="EMBL" id="CAXKWB010000031">
    <property type="protein sequence ID" value="CAL4058716.1"/>
    <property type="molecule type" value="Genomic_DNA"/>
</dbReference>
<keyword evidence="2" id="KW-0472">Membrane</keyword>
<keyword evidence="5" id="KW-1185">Reference proteome</keyword>
<protein>
    <recommendedName>
        <fullName evidence="3">GRAM domain-containing protein</fullName>
    </recommendedName>
</protein>
<comment type="caution">
    <text evidence="4">The sequence shown here is derived from an EMBL/GenBank/DDBJ whole genome shotgun (WGS) entry which is preliminary data.</text>
</comment>
<dbReference type="GO" id="GO:0032366">
    <property type="term" value="P:intracellular sterol transport"/>
    <property type="evidence" value="ECO:0007669"/>
    <property type="project" value="TreeGrafter"/>
</dbReference>
<feature type="transmembrane region" description="Helical" evidence="2">
    <location>
        <begin position="437"/>
        <end position="458"/>
    </location>
</feature>
<dbReference type="GO" id="GO:0005789">
    <property type="term" value="C:endoplasmic reticulum membrane"/>
    <property type="evidence" value="ECO:0007669"/>
    <property type="project" value="TreeGrafter"/>
</dbReference>
<dbReference type="GO" id="GO:0005886">
    <property type="term" value="C:plasma membrane"/>
    <property type="evidence" value="ECO:0007669"/>
    <property type="project" value="TreeGrafter"/>
</dbReference>
<dbReference type="GO" id="GO:0140268">
    <property type="term" value="C:endoplasmic reticulum-plasma membrane contact site"/>
    <property type="evidence" value="ECO:0007669"/>
    <property type="project" value="TreeGrafter"/>
</dbReference>
<feature type="region of interest" description="Disordered" evidence="1">
    <location>
        <begin position="114"/>
        <end position="135"/>
    </location>
</feature>
<dbReference type="Proteomes" id="UP001497623">
    <property type="component" value="Unassembled WGS sequence"/>
</dbReference>
<evidence type="ECO:0000259" key="3">
    <source>
        <dbReference type="SMART" id="SM00568"/>
    </source>
</evidence>
<feature type="compositionally biased region" description="Polar residues" evidence="1">
    <location>
        <begin position="261"/>
        <end position="270"/>
    </location>
</feature>
<dbReference type="GO" id="GO:0120015">
    <property type="term" value="F:sterol transfer activity"/>
    <property type="evidence" value="ECO:0007669"/>
    <property type="project" value="TreeGrafter"/>
</dbReference>
<gene>
    <name evidence="4" type="ORF">MNOR_LOCUS160</name>
</gene>
<evidence type="ECO:0000313" key="5">
    <source>
        <dbReference type="Proteomes" id="UP001497623"/>
    </source>
</evidence>
<dbReference type="InterPro" id="IPR051482">
    <property type="entry name" value="Cholesterol_transport"/>
</dbReference>
<sequence length="538" mass="58519">MTSVAKRSRLSFVVSQIQDRAQCKPSGLKLHERPTHPRGGSCAKSAPSTPQTEQRVVLPRPLPRHDTFIAPGVPPAALPLPTHHTPPHGVAFHPMKLKTGTSFSKSNRHALKTLSRSTPAMSPSVSPRHSDSEGLPRVNKATKKFMRHFASDAPKTERVLNYYSCALVADILLQGTLYITPNYFAFYSKIFGHVSRLLIPIVQVSLVQKERTAKIIPNAVGLQTLDGKSYVFGSLLSRDSTYKLMNHCWKKAQKLADSDSEPPSQANVTKDNVVEDEEDDEEEDESVSNSAEEDDSLNDEPDAAPSTVVPAISTLWAPGGTTISNTSTIGSLTSQLSSTPTTTSPSSTCGGFKQPLVVASSPEVVKASLIRSSSDLNKNKLNTLKEEPGGGNINGSGVIDYITQGTLVKTCWRFGSIPVKLVSEGVGDLWSLPRTSLLLIISTFMLVLLFASAAFMLYRVDGLSQQMTLQKQPSDYDIMYEEVLQMQQRLHNAASVEIERTLTNQLKLISTVRKSLEAMTVLLNNEPAGSPAQIPDAT</sequence>
<reference evidence="4 5" key="1">
    <citation type="submission" date="2024-05" db="EMBL/GenBank/DDBJ databases">
        <authorList>
            <person name="Wallberg A."/>
        </authorList>
    </citation>
    <scope>NUCLEOTIDE SEQUENCE [LARGE SCALE GENOMIC DNA]</scope>
</reference>
<accession>A0AAV2PJH6</accession>
<proteinExistence type="predicted"/>
<evidence type="ECO:0000313" key="4">
    <source>
        <dbReference type="EMBL" id="CAL4058716.1"/>
    </source>
</evidence>
<keyword evidence="2" id="KW-0812">Transmembrane</keyword>
<evidence type="ECO:0000256" key="1">
    <source>
        <dbReference type="SAM" id="MobiDB-lite"/>
    </source>
</evidence>
<dbReference type="InterPro" id="IPR004182">
    <property type="entry name" value="GRAM"/>
</dbReference>
<keyword evidence="2" id="KW-1133">Transmembrane helix</keyword>
<dbReference type="PANTHER" id="PTHR23319">
    <property type="entry name" value="GRAM DOMAIN CONTAINING 1B, ISOFORM E"/>
    <property type="match status" value="1"/>
</dbReference>